<comment type="caution">
    <text evidence="1">The sequence shown here is derived from an EMBL/GenBank/DDBJ whole genome shotgun (WGS) entry which is preliminary data.</text>
</comment>
<evidence type="ECO:0008006" key="3">
    <source>
        <dbReference type="Google" id="ProtNLM"/>
    </source>
</evidence>
<proteinExistence type="predicted"/>
<sequence length="163" mass="17227">MTDVVTPRTAQLVGFAQEEMQLDLPTREVALKWVVIVNETLSPGRAANAAAAVAAATSPAVSGLLGPGSADADESHHAGLPWLGCTVVAAGDEKLRRIRSKALGRQEVFIADMPVIAQQTRVYQEYLDQISTAASEAIDYAAISLVGPRKYVERLVGGLSLLS</sequence>
<dbReference type="InterPro" id="IPR023476">
    <property type="entry name" value="Pep_tRNA_hydro_II_dom_sf"/>
</dbReference>
<reference evidence="2" key="1">
    <citation type="journal article" date="2019" name="Int. J. Syst. Evol. Microbiol.">
        <title>The Global Catalogue of Microorganisms (GCM) 10K type strain sequencing project: providing services to taxonomists for standard genome sequencing and annotation.</title>
        <authorList>
            <consortium name="The Broad Institute Genomics Platform"/>
            <consortium name="The Broad Institute Genome Sequencing Center for Infectious Disease"/>
            <person name="Wu L."/>
            <person name="Ma J."/>
        </authorList>
    </citation>
    <scope>NUCLEOTIDE SEQUENCE [LARGE SCALE GENOMIC DNA]</scope>
    <source>
        <strain evidence="2">JCM 19129</strain>
    </source>
</reference>
<evidence type="ECO:0000313" key="1">
    <source>
        <dbReference type="EMBL" id="GAA4926415.1"/>
    </source>
</evidence>
<evidence type="ECO:0000313" key="2">
    <source>
        <dbReference type="Proteomes" id="UP001500368"/>
    </source>
</evidence>
<dbReference type="Gene3D" id="3.40.1490.10">
    <property type="entry name" value="Bit1"/>
    <property type="match status" value="1"/>
</dbReference>
<dbReference type="SUPFAM" id="SSF102462">
    <property type="entry name" value="Peptidyl-tRNA hydrolase II"/>
    <property type="match status" value="1"/>
</dbReference>
<dbReference type="EMBL" id="BAABLW010000007">
    <property type="protein sequence ID" value="GAA4926415.1"/>
    <property type="molecule type" value="Genomic_DNA"/>
</dbReference>
<keyword evidence="2" id="KW-1185">Reference proteome</keyword>
<dbReference type="InterPro" id="IPR018988">
    <property type="entry name" value="DUF2000"/>
</dbReference>
<organism evidence="1 2">
    <name type="scientific">Nesterenkonia rhizosphaerae</name>
    <dbReference type="NCBI Taxonomy" id="1348272"/>
    <lineage>
        <taxon>Bacteria</taxon>
        <taxon>Bacillati</taxon>
        <taxon>Actinomycetota</taxon>
        <taxon>Actinomycetes</taxon>
        <taxon>Micrococcales</taxon>
        <taxon>Micrococcaceae</taxon>
        <taxon>Nesterenkonia</taxon>
    </lineage>
</organism>
<accession>A0ABP9G3G3</accession>
<name>A0ABP9G3G3_9MICC</name>
<dbReference type="Pfam" id="PF09391">
    <property type="entry name" value="DUF2000"/>
    <property type="match status" value="1"/>
</dbReference>
<dbReference type="Proteomes" id="UP001500368">
    <property type="component" value="Unassembled WGS sequence"/>
</dbReference>
<protein>
    <recommendedName>
        <fullName evidence="3">DUF2000 domain-containing protein</fullName>
    </recommendedName>
</protein>
<dbReference type="RefSeq" id="WP_345478380.1">
    <property type="nucleotide sequence ID" value="NZ_BAABLW010000007.1"/>
</dbReference>
<gene>
    <name evidence="1" type="ORF">GCM10025790_25430</name>
</gene>